<sequence>MRKALFGLVLATCAAAQPAPAVRAEVGKAYPELEALYQELHRHPELSFKEARTAARMAELLAGAGFQVGRAGGGVVGVLRNGGGPTVLLRTELDALPVQELSGVPWASEAPGVMHACGHDVHMASWLGAARALAARRDLWRGTVLMVAQPAEEIGEGAQAMLKDGLLTRFPRPDFAVAVHVTADLPAGSVGYASGWAMASVDSVNITLYGRGGHGAKPDQTVDPVVLAARTVLALQTAVSREKDPREPAVLTVGSIHGGTKHNIIPDEVRLQITLRSFDPKVQAGLIAAIRRIARGEAIASGAPREPLVEVDGDTLPAVWNDPALCDRLGAALGRALGPDKVARLKPDMVSEDFGAFGTAAGIPSVLLRLGAADPGRLQAAQAAGTPLPSLHSPRFVPALEPTLRTGALTLALAALEVLGKP</sequence>
<gene>
    <name evidence="4" type="ORF">METESE_15500</name>
</gene>
<feature type="binding site" evidence="2">
    <location>
        <position position="117"/>
    </location>
    <ligand>
        <name>Mn(2+)</name>
        <dbReference type="ChEBI" id="CHEBI:29035"/>
        <label>2</label>
    </ligand>
</feature>
<keyword evidence="5" id="KW-1185">Reference proteome</keyword>
<dbReference type="InterPro" id="IPR002933">
    <property type="entry name" value="Peptidase_M20"/>
</dbReference>
<dbReference type="GO" id="GO:0046872">
    <property type="term" value="F:metal ion binding"/>
    <property type="evidence" value="ECO:0007669"/>
    <property type="project" value="UniProtKB-KW"/>
</dbReference>
<feature type="binding site" evidence="2">
    <location>
        <position position="180"/>
    </location>
    <ligand>
        <name>Mn(2+)</name>
        <dbReference type="ChEBI" id="CHEBI:29035"/>
        <label>2</label>
    </ligand>
</feature>
<dbReference type="Gene3D" id="3.30.70.360">
    <property type="match status" value="1"/>
</dbReference>
<dbReference type="GO" id="GO:0019877">
    <property type="term" value="P:diaminopimelate biosynthetic process"/>
    <property type="evidence" value="ECO:0007669"/>
    <property type="project" value="UniProtKB-ARBA"/>
</dbReference>
<comment type="cofactor">
    <cofactor evidence="2">
        <name>Mn(2+)</name>
        <dbReference type="ChEBI" id="CHEBI:29035"/>
    </cofactor>
    <text evidence="2">The Mn(2+) ion enhances activity.</text>
</comment>
<dbReference type="PANTHER" id="PTHR11014">
    <property type="entry name" value="PEPTIDASE M20 FAMILY MEMBER"/>
    <property type="match status" value="1"/>
</dbReference>
<protein>
    <submittedName>
        <fullName evidence="4">Amidohydrolase</fullName>
    </submittedName>
</protein>
<dbReference type="AlphaFoldDB" id="A0AA48GYX7"/>
<evidence type="ECO:0000256" key="2">
    <source>
        <dbReference type="PIRSR" id="PIRSR005962-1"/>
    </source>
</evidence>
<evidence type="ECO:0000259" key="3">
    <source>
        <dbReference type="Pfam" id="PF07687"/>
    </source>
</evidence>
<dbReference type="Gene3D" id="3.40.630.10">
    <property type="entry name" value="Zn peptidases"/>
    <property type="match status" value="1"/>
</dbReference>
<dbReference type="GO" id="GO:0050118">
    <property type="term" value="F:N-acetyldiaminopimelate deacetylase activity"/>
    <property type="evidence" value="ECO:0007669"/>
    <property type="project" value="UniProtKB-ARBA"/>
</dbReference>
<accession>A0AA48GYX7</accession>
<dbReference type="InterPro" id="IPR017439">
    <property type="entry name" value="Amidohydrolase"/>
</dbReference>
<proteinExistence type="predicted"/>
<dbReference type="Pfam" id="PF01546">
    <property type="entry name" value="Peptidase_M20"/>
    <property type="match status" value="1"/>
</dbReference>
<keyword evidence="1" id="KW-0378">Hydrolase</keyword>
<dbReference type="InterPro" id="IPR011650">
    <property type="entry name" value="Peptidase_M20_dimer"/>
</dbReference>
<evidence type="ECO:0000256" key="1">
    <source>
        <dbReference type="ARBA" id="ARBA00022801"/>
    </source>
</evidence>
<dbReference type="PIRSF" id="PIRSF005962">
    <property type="entry name" value="Pept_M20D_amidohydro"/>
    <property type="match status" value="1"/>
</dbReference>
<dbReference type="Pfam" id="PF07687">
    <property type="entry name" value="M20_dimer"/>
    <property type="match status" value="1"/>
</dbReference>
<dbReference type="KEGG" id="msea:METESE_15500"/>
<organism evidence="4 5">
    <name type="scientific">Mesoterricola sediminis</name>
    <dbReference type="NCBI Taxonomy" id="2927980"/>
    <lineage>
        <taxon>Bacteria</taxon>
        <taxon>Pseudomonadati</taxon>
        <taxon>Acidobacteriota</taxon>
        <taxon>Holophagae</taxon>
        <taxon>Holophagales</taxon>
        <taxon>Holophagaceae</taxon>
        <taxon>Mesoterricola</taxon>
    </lineage>
</organism>
<dbReference type="SUPFAM" id="SSF53187">
    <property type="entry name" value="Zn-dependent exopeptidases"/>
    <property type="match status" value="1"/>
</dbReference>
<name>A0AA48GYX7_9BACT</name>
<dbReference type="NCBIfam" id="TIGR01891">
    <property type="entry name" value="amidohydrolases"/>
    <property type="match status" value="1"/>
</dbReference>
<dbReference type="PANTHER" id="PTHR11014:SF63">
    <property type="entry name" value="METALLOPEPTIDASE, PUTATIVE (AFU_ORTHOLOGUE AFUA_6G09600)-RELATED"/>
    <property type="match status" value="1"/>
</dbReference>
<keyword evidence="2" id="KW-0479">Metal-binding</keyword>
<evidence type="ECO:0000313" key="5">
    <source>
        <dbReference type="Proteomes" id="UP001228113"/>
    </source>
</evidence>
<dbReference type="InterPro" id="IPR036264">
    <property type="entry name" value="Bact_exopeptidase_dim_dom"/>
</dbReference>
<feature type="binding site" evidence="2">
    <location>
        <position position="119"/>
    </location>
    <ligand>
        <name>Mn(2+)</name>
        <dbReference type="ChEBI" id="CHEBI:29035"/>
        <label>2</label>
    </ligand>
</feature>
<dbReference type="FunFam" id="3.30.70.360:FF:000001">
    <property type="entry name" value="N-acetyldiaminopimelate deacetylase"/>
    <property type="match status" value="1"/>
</dbReference>
<feature type="binding site" evidence="2">
    <location>
        <position position="392"/>
    </location>
    <ligand>
        <name>Mn(2+)</name>
        <dbReference type="ChEBI" id="CHEBI:29035"/>
        <label>2</label>
    </ligand>
</feature>
<dbReference type="SUPFAM" id="SSF55031">
    <property type="entry name" value="Bacterial exopeptidase dimerisation domain"/>
    <property type="match status" value="1"/>
</dbReference>
<feature type="domain" description="Peptidase M20 dimerisation" evidence="3">
    <location>
        <begin position="203"/>
        <end position="296"/>
    </location>
</feature>
<evidence type="ECO:0000313" key="4">
    <source>
        <dbReference type="EMBL" id="BDU76592.1"/>
    </source>
</evidence>
<dbReference type="RefSeq" id="WP_316411456.1">
    <property type="nucleotide sequence ID" value="NZ_AP027081.1"/>
</dbReference>
<keyword evidence="2" id="KW-0464">Manganese</keyword>
<dbReference type="Proteomes" id="UP001228113">
    <property type="component" value="Chromosome"/>
</dbReference>
<feature type="binding site" evidence="2">
    <location>
        <position position="153"/>
    </location>
    <ligand>
        <name>Mn(2+)</name>
        <dbReference type="ChEBI" id="CHEBI:29035"/>
        <label>2</label>
    </ligand>
</feature>
<reference evidence="4" key="1">
    <citation type="journal article" date="2023" name="Int. J. Syst. Evol. Microbiol.">
        <title>Mesoterricola silvestris gen. nov., sp. nov., Mesoterricola sediminis sp. nov., Geothrix oryzae sp. nov., Geothrix edaphica sp. nov., Geothrix rubra sp. nov., and Geothrix limicola sp. nov., six novel members of Acidobacteriota isolated from soils.</title>
        <authorList>
            <person name="Itoh H."/>
            <person name="Sugisawa Y."/>
            <person name="Mise K."/>
            <person name="Xu Z."/>
            <person name="Kuniyasu M."/>
            <person name="Ushijima N."/>
            <person name="Kawano K."/>
            <person name="Kobayashi E."/>
            <person name="Shiratori Y."/>
            <person name="Masuda Y."/>
            <person name="Senoo K."/>
        </authorList>
    </citation>
    <scope>NUCLEOTIDE SEQUENCE</scope>
    <source>
        <strain evidence="4">W786</strain>
    </source>
</reference>
<dbReference type="EMBL" id="AP027081">
    <property type="protein sequence ID" value="BDU76592.1"/>
    <property type="molecule type" value="Genomic_DNA"/>
</dbReference>